<organism evidence="1 2">
    <name type="scientific">Racocetra persica</name>
    <dbReference type="NCBI Taxonomy" id="160502"/>
    <lineage>
        <taxon>Eukaryota</taxon>
        <taxon>Fungi</taxon>
        <taxon>Fungi incertae sedis</taxon>
        <taxon>Mucoromycota</taxon>
        <taxon>Glomeromycotina</taxon>
        <taxon>Glomeromycetes</taxon>
        <taxon>Diversisporales</taxon>
        <taxon>Gigasporaceae</taxon>
        <taxon>Racocetra</taxon>
    </lineage>
</organism>
<gene>
    <name evidence="1" type="ORF">RPERSI_LOCUS1281</name>
</gene>
<evidence type="ECO:0000313" key="1">
    <source>
        <dbReference type="EMBL" id="CAG8488481.1"/>
    </source>
</evidence>
<reference evidence="1" key="1">
    <citation type="submission" date="2021-06" db="EMBL/GenBank/DDBJ databases">
        <authorList>
            <person name="Kallberg Y."/>
            <person name="Tangrot J."/>
            <person name="Rosling A."/>
        </authorList>
    </citation>
    <scope>NUCLEOTIDE SEQUENCE</scope>
    <source>
        <strain evidence="1">MA461A</strain>
    </source>
</reference>
<evidence type="ECO:0000313" key="2">
    <source>
        <dbReference type="Proteomes" id="UP000789920"/>
    </source>
</evidence>
<protein>
    <submittedName>
        <fullName evidence="1">2504_t:CDS:1</fullName>
    </submittedName>
</protein>
<accession>A0ACA9KR27</accession>
<comment type="caution">
    <text evidence="1">The sequence shown here is derived from an EMBL/GenBank/DDBJ whole genome shotgun (WGS) entry which is preliminary data.</text>
</comment>
<name>A0ACA9KR27_9GLOM</name>
<proteinExistence type="predicted"/>
<dbReference type="EMBL" id="CAJVQC010001145">
    <property type="protein sequence ID" value="CAG8488481.1"/>
    <property type="molecule type" value="Genomic_DNA"/>
</dbReference>
<sequence length="113" mass="13044">MSHIKEKQITPQRMNPFATLENGAFNLSDPATLASSNLKHSMWTNDKSETITAFIISRQMMHIANNILTTIGTMKNIMLQNIKDESLIRLRFEISNFMLQDRNYLGKREDETP</sequence>
<dbReference type="Proteomes" id="UP000789920">
    <property type="component" value="Unassembled WGS sequence"/>
</dbReference>
<keyword evidence="2" id="KW-1185">Reference proteome</keyword>